<dbReference type="PANTHER" id="PTHR35092">
    <property type="entry name" value="CHLORINASE MJ1651"/>
    <property type="match status" value="1"/>
</dbReference>
<evidence type="ECO:0000259" key="4">
    <source>
        <dbReference type="Pfam" id="PF20257"/>
    </source>
</evidence>
<dbReference type="PIRSF" id="PIRSF006779">
    <property type="entry name" value="UCP006779"/>
    <property type="match status" value="1"/>
</dbReference>
<dbReference type="OrthoDB" id="9792195at2"/>
<dbReference type="eggNOG" id="COG1912">
    <property type="taxonomic scope" value="Bacteria"/>
</dbReference>
<dbReference type="SUPFAM" id="SSF102522">
    <property type="entry name" value="Bacterial fluorinating enzyme, N-terminal domain"/>
    <property type="match status" value="1"/>
</dbReference>
<feature type="domain" description="S-adenosyl-l-methionine hydroxide adenosyltransferase C-terminal" evidence="4">
    <location>
        <begin position="174"/>
        <end position="254"/>
    </location>
</feature>
<feature type="domain" description="S-adenosyl-l-methionine hydroxide adenosyltransferase N-terminal" evidence="3">
    <location>
        <begin position="4"/>
        <end position="149"/>
    </location>
</feature>
<reference evidence="5 6" key="1">
    <citation type="journal article" date="2013" name="PLoS ONE">
        <title>Cultivation and Complete Genome Sequencing of Gloeobacter kilaueensis sp. nov., from a Lava Cave in Kilauea Caldera, Hawai'i.</title>
        <authorList>
            <person name="Saw J.H."/>
            <person name="Schatz M."/>
            <person name="Brown M.V."/>
            <person name="Kunkel D.D."/>
            <person name="Foster J.S."/>
            <person name="Shick H."/>
            <person name="Christensen S."/>
            <person name="Hou S."/>
            <person name="Wan X."/>
            <person name="Donachie S.P."/>
        </authorList>
    </citation>
    <scope>NUCLEOTIDE SEQUENCE [LARGE SCALE GENOMIC DNA]</scope>
    <source>
        <strain evidence="6">JS</strain>
    </source>
</reference>
<dbReference type="SUPFAM" id="SSF101852">
    <property type="entry name" value="Bacterial fluorinating enzyme, C-terminal domain"/>
    <property type="match status" value="1"/>
</dbReference>
<dbReference type="Pfam" id="PF01887">
    <property type="entry name" value="SAM_HAT_N"/>
    <property type="match status" value="1"/>
</dbReference>
<sequence length="262" mass="27494">MAIITLLSDFDLQDGYVAAMKGAIATLAPDARIIDITHRIPRQDVAAARFQLLTTCPYFPAGTIHVAVVDPGVGTRRRAIALRTATATFVGPDNGLFGGVLAGGVLAAVELGERRFWRTENPSTTFHGRDIFAPVAAHLASGVGLEQLGPSIDPQTLVELELPDWSPSADGGSGVIQAIDHFGNLITNIPAQATAARSWRLTVGEHELRAVTTYGEGELGEAVALVGSHGFIEIAVSGGSAAAMLALRPGDPVEFVWQEAEP</sequence>
<keyword evidence="6" id="KW-1185">Reference proteome</keyword>
<dbReference type="Pfam" id="PF20257">
    <property type="entry name" value="SAM_HAT_C"/>
    <property type="match status" value="1"/>
</dbReference>
<dbReference type="HOGENOM" id="CLU_059734_1_1_3"/>
<evidence type="ECO:0000256" key="2">
    <source>
        <dbReference type="ARBA" id="ARBA00024035"/>
    </source>
</evidence>
<gene>
    <name evidence="5" type="ORF">GKIL_2664</name>
</gene>
<proteinExistence type="inferred from homology"/>
<dbReference type="InterPro" id="IPR046470">
    <property type="entry name" value="SAM_HAT_C"/>
</dbReference>
<dbReference type="STRING" id="1183438.GKIL_2664"/>
<dbReference type="PATRIC" id="fig|1183438.3.peg.2622"/>
<comment type="similarity">
    <text evidence="2">Belongs to the SAM hydrolase / SAM-dependent halogenase family.</text>
</comment>
<protein>
    <recommendedName>
        <fullName evidence="7">S-adenosyl-l-methionine hydroxide adenosyltransferase</fullName>
    </recommendedName>
</protein>
<dbReference type="KEGG" id="glj:GKIL_2664"/>
<accession>U5QMN0</accession>
<dbReference type="RefSeq" id="WP_023174114.1">
    <property type="nucleotide sequence ID" value="NC_022600.1"/>
</dbReference>
<keyword evidence="1" id="KW-0949">S-adenosyl-L-methionine</keyword>
<dbReference type="Gene3D" id="2.40.30.90">
    <property type="entry name" value="Bacterial fluorinating enzyme like"/>
    <property type="match status" value="1"/>
</dbReference>
<evidence type="ECO:0000259" key="3">
    <source>
        <dbReference type="Pfam" id="PF01887"/>
    </source>
</evidence>
<dbReference type="Proteomes" id="UP000017396">
    <property type="component" value="Chromosome"/>
</dbReference>
<dbReference type="Gene3D" id="3.40.50.10790">
    <property type="entry name" value="S-adenosyl-l-methionine hydroxide adenosyltransferase, N-terminal"/>
    <property type="match status" value="1"/>
</dbReference>
<evidence type="ECO:0000256" key="1">
    <source>
        <dbReference type="ARBA" id="ARBA00022691"/>
    </source>
</evidence>
<dbReference type="PANTHER" id="PTHR35092:SF1">
    <property type="entry name" value="CHLORINASE MJ1651"/>
    <property type="match status" value="1"/>
</dbReference>
<evidence type="ECO:0008006" key="7">
    <source>
        <dbReference type="Google" id="ProtNLM"/>
    </source>
</evidence>
<evidence type="ECO:0000313" key="5">
    <source>
        <dbReference type="EMBL" id="AGY58910.1"/>
    </source>
</evidence>
<dbReference type="InterPro" id="IPR046469">
    <property type="entry name" value="SAM_HAT_N"/>
</dbReference>
<organism evidence="5 6">
    <name type="scientific">Gloeobacter kilaueensis (strain ATCC BAA-2537 / CCAP 1431/1 / ULC 316 / JS1)</name>
    <dbReference type="NCBI Taxonomy" id="1183438"/>
    <lineage>
        <taxon>Bacteria</taxon>
        <taxon>Bacillati</taxon>
        <taxon>Cyanobacteriota</taxon>
        <taxon>Cyanophyceae</taxon>
        <taxon>Gloeobacterales</taxon>
        <taxon>Gloeobacteraceae</taxon>
        <taxon>Gloeobacter</taxon>
    </lineage>
</organism>
<evidence type="ECO:0000313" key="6">
    <source>
        <dbReference type="Proteomes" id="UP000017396"/>
    </source>
</evidence>
<dbReference type="InterPro" id="IPR002747">
    <property type="entry name" value="SAM_OH_AdoTrfase"/>
</dbReference>
<dbReference type="AlphaFoldDB" id="U5QMN0"/>
<dbReference type="EMBL" id="CP003587">
    <property type="protein sequence ID" value="AGY58910.1"/>
    <property type="molecule type" value="Genomic_DNA"/>
</dbReference>
<name>U5QMN0_GLOK1</name>
<dbReference type="InterPro" id="IPR023228">
    <property type="entry name" value="SAM_OH_AdoTrfase_N_sf"/>
</dbReference>
<dbReference type="InterPro" id="IPR023227">
    <property type="entry name" value="SAM_OH_AdoTrfase_C_sf"/>
</dbReference>